<comment type="caution">
    <text evidence="4">The sequence shown here is derived from an EMBL/GenBank/DDBJ whole genome shotgun (WGS) entry which is preliminary data.</text>
</comment>
<keyword evidence="2" id="KW-0472">Membrane</keyword>
<feature type="transmembrane region" description="Helical" evidence="2">
    <location>
        <begin position="99"/>
        <end position="123"/>
    </location>
</feature>
<keyword evidence="2" id="KW-0812">Transmembrane</keyword>
<protein>
    <recommendedName>
        <fullName evidence="3">Rhodopsin domain-containing protein</fullName>
    </recommendedName>
</protein>
<dbReference type="InterPro" id="IPR049326">
    <property type="entry name" value="Rhodopsin_dom_fungi"/>
</dbReference>
<feature type="transmembrane region" description="Helical" evidence="2">
    <location>
        <begin position="144"/>
        <end position="168"/>
    </location>
</feature>
<gene>
    <name evidence="4" type="ORF">PG999_000499</name>
</gene>
<keyword evidence="2" id="KW-1133">Transmembrane helix</keyword>
<feature type="transmembrane region" description="Helical" evidence="2">
    <location>
        <begin position="55"/>
        <end position="79"/>
    </location>
</feature>
<dbReference type="Pfam" id="PF20684">
    <property type="entry name" value="Fung_rhodopsin"/>
    <property type="match status" value="1"/>
</dbReference>
<evidence type="ECO:0000256" key="2">
    <source>
        <dbReference type="SAM" id="Phobius"/>
    </source>
</evidence>
<keyword evidence="5" id="KW-1185">Reference proteome</keyword>
<feature type="domain" description="Rhodopsin" evidence="3">
    <location>
        <begin position="48"/>
        <end position="287"/>
    </location>
</feature>
<organism evidence="4 5">
    <name type="scientific">Apiospora kogelbergensis</name>
    <dbReference type="NCBI Taxonomy" id="1337665"/>
    <lineage>
        <taxon>Eukaryota</taxon>
        <taxon>Fungi</taxon>
        <taxon>Dikarya</taxon>
        <taxon>Ascomycota</taxon>
        <taxon>Pezizomycotina</taxon>
        <taxon>Sordariomycetes</taxon>
        <taxon>Xylariomycetidae</taxon>
        <taxon>Amphisphaeriales</taxon>
        <taxon>Apiosporaceae</taxon>
        <taxon>Apiospora</taxon>
    </lineage>
</organism>
<dbReference type="AlphaFoldDB" id="A0AAW0RBR9"/>
<evidence type="ECO:0000313" key="5">
    <source>
        <dbReference type="Proteomes" id="UP001392437"/>
    </source>
</evidence>
<dbReference type="PANTHER" id="PTHR38794:SF3">
    <property type="entry name" value="INTEGRAL MEMBRANE PROTEIN"/>
    <property type="match status" value="1"/>
</dbReference>
<feature type="compositionally biased region" description="Basic and acidic residues" evidence="1">
    <location>
        <begin position="345"/>
        <end position="362"/>
    </location>
</feature>
<feature type="transmembrane region" description="Helical" evidence="2">
    <location>
        <begin position="188"/>
        <end position="214"/>
    </location>
</feature>
<feature type="compositionally biased region" description="Polar residues" evidence="1">
    <location>
        <begin position="335"/>
        <end position="344"/>
    </location>
</feature>
<name>A0AAW0RBR9_9PEZI</name>
<feature type="region of interest" description="Disordered" evidence="1">
    <location>
        <begin position="333"/>
        <end position="367"/>
    </location>
</feature>
<dbReference type="EMBL" id="JAQQWP010000001">
    <property type="protein sequence ID" value="KAK8132326.1"/>
    <property type="molecule type" value="Genomic_DNA"/>
</dbReference>
<sequence>MEEPPLHHPWYSADDEDRTAKVVVPTLIFFIYALMAVVAKNTLRFNWTTVKAHDVALIVATVLLVAQTTCVVLSCNNGLGLHASKLAADQLHRFDKLTFVADLLSLFVLACAKISVCLLISVITNQGYPWHRRRPVHGIHHSHLFTANRIVFVLVLLCTFVGVVGLSVQRAIHPVQQPLTPGSAGWEGAMYLFNGAADIVTDLLLCILPIAMMWKVQTSMTKKMQVVLLFGVRAIVPAITLPSIILRPQSLQGDDITWLAVDPIVYYQVSLNLSVLTACVPSLKSFIDSLTGYTSGLRIELPYEYPITSSGKSAGSKVRDTIAAAVYGGPHAGGHTTSITASQARDTDRARAANGEHGKDSSESTASLTGGVICRSDHIHVTYETRQTSRSGSKRNDGF</sequence>
<dbReference type="Proteomes" id="UP001392437">
    <property type="component" value="Unassembled WGS sequence"/>
</dbReference>
<evidence type="ECO:0000256" key="1">
    <source>
        <dbReference type="SAM" id="MobiDB-lite"/>
    </source>
</evidence>
<evidence type="ECO:0000259" key="3">
    <source>
        <dbReference type="Pfam" id="PF20684"/>
    </source>
</evidence>
<proteinExistence type="predicted"/>
<reference evidence="4 5" key="1">
    <citation type="submission" date="2023-01" db="EMBL/GenBank/DDBJ databases">
        <title>Analysis of 21 Apiospora genomes using comparative genomics revels a genus with tremendous synthesis potential of carbohydrate active enzymes and secondary metabolites.</title>
        <authorList>
            <person name="Sorensen T."/>
        </authorList>
    </citation>
    <scope>NUCLEOTIDE SEQUENCE [LARGE SCALE GENOMIC DNA]</scope>
    <source>
        <strain evidence="4 5">CBS 117206</strain>
    </source>
</reference>
<accession>A0AAW0RBR9</accession>
<feature type="transmembrane region" description="Helical" evidence="2">
    <location>
        <begin position="20"/>
        <end position="43"/>
    </location>
</feature>
<feature type="transmembrane region" description="Helical" evidence="2">
    <location>
        <begin position="226"/>
        <end position="245"/>
    </location>
</feature>
<dbReference type="PANTHER" id="PTHR38794">
    <property type="entry name" value="INTEGRAL MEMBRANE PROTEIN"/>
    <property type="match status" value="1"/>
</dbReference>
<evidence type="ECO:0000313" key="4">
    <source>
        <dbReference type="EMBL" id="KAK8132326.1"/>
    </source>
</evidence>